<name>A0A3N7K527_9BURK</name>
<gene>
    <name evidence="2" type="ORF">DZC73_02830</name>
</gene>
<reference evidence="2 3" key="2">
    <citation type="submission" date="2018-12" db="EMBL/GenBank/DDBJ databases">
        <title>Rhizobacter gummiphilus sp. nov., a rubber-degrading bacterium isolated from the soil of a botanical garden in Japan.</title>
        <authorList>
            <person name="Shunsuke S.S."/>
        </authorList>
    </citation>
    <scope>NUCLEOTIDE SEQUENCE [LARGE SCALE GENOMIC DNA]</scope>
    <source>
        <strain evidence="2 3">S-16</strain>
    </source>
</reference>
<feature type="compositionally biased region" description="Polar residues" evidence="1">
    <location>
        <begin position="1"/>
        <end position="12"/>
    </location>
</feature>
<feature type="region of interest" description="Disordered" evidence="1">
    <location>
        <begin position="1"/>
        <end position="29"/>
    </location>
</feature>
<dbReference type="Proteomes" id="UP000267464">
    <property type="component" value="Unassembled WGS sequence"/>
</dbReference>
<dbReference type="PANTHER" id="PTHR39431:SF1">
    <property type="entry name" value="FRPA_C-RELATED PROTEIN"/>
    <property type="match status" value="1"/>
</dbReference>
<evidence type="ECO:0000256" key="1">
    <source>
        <dbReference type="SAM" id="MobiDB-lite"/>
    </source>
</evidence>
<comment type="caution">
    <text evidence="2">The sequence shown here is derived from an EMBL/GenBank/DDBJ whole genome shotgun (WGS) entry which is preliminary data.</text>
</comment>
<dbReference type="PANTHER" id="PTHR39431">
    <property type="entry name" value="FRPA/C-RELATED PROTEIN"/>
    <property type="match status" value="1"/>
</dbReference>
<proteinExistence type="predicted"/>
<reference evidence="2 3" key="1">
    <citation type="submission" date="2018-08" db="EMBL/GenBank/DDBJ databases">
        <authorList>
            <person name="Khan S.A."/>
            <person name="Jeon C.O."/>
            <person name="Chun B.H."/>
            <person name="Jeong S.E."/>
        </authorList>
    </citation>
    <scope>NUCLEOTIDE SEQUENCE [LARGE SCALE GENOMIC DNA]</scope>
    <source>
        <strain evidence="2 3">S-16</strain>
    </source>
</reference>
<evidence type="ECO:0000313" key="2">
    <source>
        <dbReference type="EMBL" id="RQP26005.1"/>
    </source>
</evidence>
<protein>
    <submittedName>
        <fullName evidence="2">Uncharacterized protein</fullName>
    </submittedName>
</protein>
<dbReference type="EMBL" id="QUSW01000001">
    <property type="protein sequence ID" value="RQP26005.1"/>
    <property type="molecule type" value="Genomic_DNA"/>
</dbReference>
<keyword evidence="3" id="KW-1185">Reference proteome</keyword>
<organism evidence="2 3">
    <name type="scientific">Piscinibacter terrae</name>
    <dbReference type="NCBI Taxonomy" id="2496871"/>
    <lineage>
        <taxon>Bacteria</taxon>
        <taxon>Pseudomonadati</taxon>
        <taxon>Pseudomonadota</taxon>
        <taxon>Betaproteobacteria</taxon>
        <taxon>Burkholderiales</taxon>
        <taxon>Sphaerotilaceae</taxon>
        <taxon>Piscinibacter</taxon>
    </lineage>
</organism>
<accession>A0A3N7K527</accession>
<evidence type="ECO:0000313" key="3">
    <source>
        <dbReference type="Proteomes" id="UP000267464"/>
    </source>
</evidence>
<sequence length="641" mass="66728">MDQGTWSPTTDSPVPVESQKLSSMDFQDLNGDGKYEKVVMNRDANGDGNKDANEVVVVNADKSELDDKKNLYLGQVQSEEVINTAAAGQVNVAITGSGASDTFSNATVNLAQGAYATINGTGNTITVGGYGRVDVLNAGGDKINGVNPYSQWDTHVLDGSNVTVTGLGDVWANNGTLNVTSGSSVSLQGWNESAYVASGDLFSIMGNNDVLYGSGVTLGLYGPSTTAVVGTGDTINLNGSNELLFASGDTVNLTMSGLTGVKLVGSVDYVGGNGTNDQFAVEGTNITGSLPSSDTITWAGATTGDSINTGGGGQFTTPDTTLCEDDAGDWVDDPIILNLRGGSVQTTAVGTSSVYFDMQNIGKKVQTGWGTAGEGYLVYDPNNLNSVPNDKAMVPGFAALTALDTNHDGKLSALDSAWSHLKVWVDQYGTGAFSASALSTVDQLGIASISLSSTHVNQVNNGNKILDDSVFTWKAGGTGDIAGVSFRYDPTHVYKPDPPEYCVSVSSHLPDGRTAGDVLVDSTLQLADESTLEADEGVVTHSKRQRVPGVKITTQSGISLVCSETAPIPTPNGVFPAPKLIGLKVATRVDDKNGVRTAWETVEVVESVGEIDVQHIAVGDKCFWAGEIAGAYILHHNKIPR</sequence>
<dbReference type="AlphaFoldDB" id="A0A3N7K527"/>